<dbReference type="EMBL" id="JBHTJH010000004">
    <property type="protein sequence ID" value="MFD0862316.1"/>
    <property type="molecule type" value="Genomic_DNA"/>
</dbReference>
<name>A0ABW3CXQ7_9FLAO</name>
<dbReference type="RefSeq" id="WP_386407000.1">
    <property type="nucleotide sequence ID" value="NZ_JBHTJH010000004.1"/>
</dbReference>
<feature type="transmembrane region" description="Helical" evidence="1">
    <location>
        <begin position="36"/>
        <end position="54"/>
    </location>
</feature>
<evidence type="ECO:0000256" key="1">
    <source>
        <dbReference type="SAM" id="Phobius"/>
    </source>
</evidence>
<sequence>MSSHEILFSIQSILYFILMLAILIFSIILLAKKKGIAGILMTVGSALNIIIGAFRRLEPLLFTSEYSGASAENYMMRQALIGIADLFFYAIFVVGLIILILENIKPKHTTS</sequence>
<dbReference type="Proteomes" id="UP001596978">
    <property type="component" value="Unassembled WGS sequence"/>
</dbReference>
<reference evidence="3" key="1">
    <citation type="journal article" date="2019" name="Int. J. Syst. Evol. Microbiol.">
        <title>The Global Catalogue of Microorganisms (GCM) 10K type strain sequencing project: providing services to taxonomists for standard genome sequencing and annotation.</title>
        <authorList>
            <consortium name="The Broad Institute Genomics Platform"/>
            <consortium name="The Broad Institute Genome Sequencing Center for Infectious Disease"/>
            <person name="Wu L."/>
            <person name="Ma J."/>
        </authorList>
    </citation>
    <scope>NUCLEOTIDE SEQUENCE [LARGE SCALE GENOMIC DNA]</scope>
    <source>
        <strain evidence="3">CCUG 62952</strain>
    </source>
</reference>
<keyword evidence="1" id="KW-0472">Membrane</keyword>
<protein>
    <submittedName>
        <fullName evidence="2">Uncharacterized protein</fullName>
    </submittedName>
</protein>
<keyword evidence="1" id="KW-0812">Transmembrane</keyword>
<accession>A0ABW3CXQ7</accession>
<comment type="caution">
    <text evidence="2">The sequence shown here is derived from an EMBL/GenBank/DDBJ whole genome shotgun (WGS) entry which is preliminary data.</text>
</comment>
<proteinExistence type="predicted"/>
<organism evidence="2 3">
    <name type="scientific">Sungkyunkwania multivorans</name>
    <dbReference type="NCBI Taxonomy" id="1173618"/>
    <lineage>
        <taxon>Bacteria</taxon>
        <taxon>Pseudomonadati</taxon>
        <taxon>Bacteroidota</taxon>
        <taxon>Flavobacteriia</taxon>
        <taxon>Flavobacteriales</taxon>
        <taxon>Flavobacteriaceae</taxon>
        <taxon>Sungkyunkwania</taxon>
    </lineage>
</organism>
<keyword evidence="3" id="KW-1185">Reference proteome</keyword>
<keyword evidence="1" id="KW-1133">Transmembrane helix</keyword>
<evidence type="ECO:0000313" key="2">
    <source>
        <dbReference type="EMBL" id="MFD0862316.1"/>
    </source>
</evidence>
<feature type="transmembrane region" description="Helical" evidence="1">
    <location>
        <begin position="74"/>
        <end position="101"/>
    </location>
</feature>
<gene>
    <name evidence="2" type="ORF">ACFQ1M_08840</name>
</gene>
<feature type="transmembrane region" description="Helical" evidence="1">
    <location>
        <begin position="6"/>
        <end position="29"/>
    </location>
</feature>
<evidence type="ECO:0000313" key="3">
    <source>
        <dbReference type="Proteomes" id="UP001596978"/>
    </source>
</evidence>